<dbReference type="SUPFAM" id="SSF54427">
    <property type="entry name" value="NTF2-like"/>
    <property type="match status" value="1"/>
</dbReference>
<reference evidence="3" key="1">
    <citation type="submission" date="2016-02" db="EMBL/GenBank/DDBJ databases">
        <authorList>
            <person name="Wibberg D."/>
        </authorList>
    </citation>
    <scope>NUCLEOTIDE SEQUENCE [LARGE SCALE GENOMIC DNA]</scope>
</reference>
<dbReference type="InterPro" id="IPR032710">
    <property type="entry name" value="NTF2-like_dom_sf"/>
</dbReference>
<gene>
    <name evidence="2" type="ORF">FDG2_4061</name>
</gene>
<dbReference type="Pfam" id="PF12680">
    <property type="entry name" value="SnoaL_2"/>
    <property type="match status" value="1"/>
</dbReference>
<evidence type="ECO:0000313" key="3">
    <source>
        <dbReference type="Proteomes" id="UP000199013"/>
    </source>
</evidence>
<keyword evidence="3" id="KW-1185">Reference proteome</keyword>
<sequence length="122" mass="13010">MTPQEDAVQRYFAAWNATTPEELKKAVAAAFTEDGTYTDPLADVKGHDGIVATISGAHEQFPGFEFKLSGTPDAHHNIARFTWELVSRTDGSAPAAGFDVITLAEDGRISSVSGFLDRVPGA</sequence>
<dbReference type="GO" id="GO:0016853">
    <property type="term" value="F:isomerase activity"/>
    <property type="evidence" value="ECO:0007669"/>
    <property type="project" value="UniProtKB-KW"/>
</dbReference>
<dbReference type="Proteomes" id="UP000199013">
    <property type="component" value="Unassembled WGS sequence"/>
</dbReference>
<evidence type="ECO:0000313" key="2">
    <source>
        <dbReference type="EMBL" id="SBW24199.1"/>
    </source>
</evidence>
<keyword evidence="2" id="KW-0413">Isomerase</keyword>
<accession>A0A1C3P2Y5</accession>
<dbReference type="CDD" id="cd00531">
    <property type="entry name" value="NTF2_like"/>
    <property type="match status" value="1"/>
</dbReference>
<name>A0A1C3P2Y5_9ACTN</name>
<dbReference type="EMBL" id="FLUV01001716">
    <property type="protein sequence ID" value="SBW24199.1"/>
    <property type="molecule type" value="Genomic_DNA"/>
</dbReference>
<dbReference type="Gene3D" id="3.10.450.50">
    <property type="match status" value="1"/>
</dbReference>
<evidence type="ECO:0000259" key="1">
    <source>
        <dbReference type="Pfam" id="PF12680"/>
    </source>
</evidence>
<dbReference type="AlphaFoldDB" id="A0A1C3P2Y5"/>
<protein>
    <submittedName>
        <fullName evidence="2">Isomerase</fullName>
    </submittedName>
</protein>
<organism evidence="2 3">
    <name type="scientific">Candidatus Protofrankia californiensis</name>
    <dbReference type="NCBI Taxonomy" id="1839754"/>
    <lineage>
        <taxon>Bacteria</taxon>
        <taxon>Bacillati</taxon>
        <taxon>Actinomycetota</taxon>
        <taxon>Actinomycetes</taxon>
        <taxon>Frankiales</taxon>
        <taxon>Frankiaceae</taxon>
        <taxon>Protofrankia</taxon>
    </lineage>
</organism>
<feature type="domain" description="SnoaL-like" evidence="1">
    <location>
        <begin position="8"/>
        <end position="111"/>
    </location>
</feature>
<dbReference type="InterPro" id="IPR037401">
    <property type="entry name" value="SnoaL-like"/>
</dbReference>
<proteinExistence type="predicted"/>